<feature type="region of interest" description="Disordered" evidence="1">
    <location>
        <begin position="1"/>
        <end position="21"/>
    </location>
</feature>
<proteinExistence type="predicted"/>
<dbReference type="AlphaFoldDB" id="A0A1F5Z7K4"/>
<dbReference type="Proteomes" id="UP000177354">
    <property type="component" value="Unassembled WGS sequence"/>
</dbReference>
<protein>
    <submittedName>
        <fullName evidence="2">Uncharacterized protein</fullName>
    </submittedName>
</protein>
<comment type="caution">
    <text evidence="2">The sequence shown here is derived from an EMBL/GenBank/DDBJ whole genome shotgun (WGS) entry which is preliminary data.</text>
</comment>
<name>A0A1F5Z7K4_9BACT</name>
<dbReference type="EMBL" id="MFJF01000001">
    <property type="protein sequence ID" value="OGG08401.1"/>
    <property type="molecule type" value="Genomic_DNA"/>
</dbReference>
<gene>
    <name evidence="2" type="ORF">A2777_03040</name>
</gene>
<evidence type="ECO:0000256" key="1">
    <source>
        <dbReference type="SAM" id="MobiDB-lite"/>
    </source>
</evidence>
<accession>A0A1F5Z7K4</accession>
<evidence type="ECO:0000313" key="2">
    <source>
        <dbReference type="EMBL" id="OGG08401.1"/>
    </source>
</evidence>
<reference evidence="2 3" key="1">
    <citation type="journal article" date="2016" name="Nat. Commun.">
        <title>Thousands of microbial genomes shed light on interconnected biogeochemical processes in an aquifer system.</title>
        <authorList>
            <person name="Anantharaman K."/>
            <person name="Brown C.T."/>
            <person name="Hug L.A."/>
            <person name="Sharon I."/>
            <person name="Castelle C.J."/>
            <person name="Probst A.J."/>
            <person name="Thomas B.C."/>
            <person name="Singh A."/>
            <person name="Wilkins M.J."/>
            <person name="Karaoz U."/>
            <person name="Brodie E.L."/>
            <person name="Williams K.H."/>
            <person name="Hubbard S.S."/>
            <person name="Banfield J.F."/>
        </authorList>
    </citation>
    <scope>NUCLEOTIDE SEQUENCE [LARGE SCALE GENOMIC DNA]</scope>
</reference>
<sequence length="203" mass="22364">MSLPSPDIKANTPPPPPEGSKITFTGVDFSNFGRDLRNNLPKMANPETASWVSGQFDEKFRPILTVIMSTAKKVYGEFTESGMASQDLLFKAIKVITGIGPSEKKLQKLLLDRYTGINPNPDPLSPGVTIELEEKTLNQIAEIIGTLIIHHGINDRPLKEINPLRGELGIKRGKLSITDPDQLKALDTILLTLRNNEVNPQTQ</sequence>
<evidence type="ECO:0000313" key="3">
    <source>
        <dbReference type="Proteomes" id="UP000177354"/>
    </source>
</evidence>
<organism evidence="2 3">
    <name type="scientific">Candidatus Gottesmanbacteria bacterium RIFCSPHIGHO2_01_FULL_40_15</name>
    <dbReference type="NCBI Taxonomy" id="1798376"/>
    <lineage>
        <taxon>Bacteria</taxon>
        <taxon>Candidatus Gottesmaniibacteriota</taxon>
    </lineage>
</organism>